<keyword evidence="9" id="KW-0648">Protein biosynthesis</keyword>
<evidence type="ECO:0000313" key="12">
    <source>
        <dbReference type="EMBL" id="TWW55803.1"/>
    </source>
</evidence>
<protein>
    <submittedName>
        <fullName evidence="12">Translation factor GUF1, mitochondrial</fullName>
    </submittedName>
</protein>
<feature type="transmembrane region" description="Helical" evidence="10">
    <location>
        <begin position="1101"/>
        <end position="1126"/>
    </location>
</feature>
<dbReference type="PANTHER" id="PTHR43512">
    <property type="entry name" value="TRANSLATION FACTOR GUF1-RELATED"/>
    <property type="match status" value="1"/>
</dbReference>
<keyword evidence="4 9" id="KW-0999">Mitochondrion inner membrane</keyword>
<feature type="transmembrane region" description="Helical" evidence="10">
    <location>
        <begin position="1031"/>
        <end position="1052"/>
    </location>
</feature>
<dbReference type="InterPro" id="IPR017850">
    <property type="entry name" value="Alkaline_phosphatase_core_sf"/>
</dbReference>
<evidence type="ECO:0000256" key="1">
    <source>
        <dbReference type="ARBA" id="ARBA00005315"/>
    </source>
</evidence>
<comment type="catalytic activity">
    <reaction evidence="9">
        <text>GTP + H2O = GDP + phosphate + H(+)</text>
        <dbReference type="Rhea" id="RHEA:19669"/>
        <dbReference type="ChEBI" id="CHEBI:15377"/>
        <dbReference type="ChEBI" id="CHEBI:15378"/>
        <dbReference type="ChEBI" id="CHEBI:37565"/>
        <dbReference type="ChEBI" id="CHEBI:43474"/>
        <dbReference type="ChEBI" id="CHEBI:58189"/>
        <dbReference type="EC" id="3.6.5.n1"/>
    </reaction>
</comment>
<dbReference type="Pfam" id="PF00679">
    <property type="entry name" value="EFG_C"/>
    <property type="match status" value="1"/>
</dbReference>
<keyword evidence="7 9" id="KW-0342">GTP-binding</keyword>
<dbReference type="FunFam" id="3.30.70.870:FF:000004">
    <property type="entry name" value="Translation factor GUF1, mitochondrial"/>
    <property type="match status" value="1"/>
</dbReference>
<dbReference type="CDD" id="cd16024">
    <property type="entry name" value="GPI_EPT_2"/>
    <property type="match status" value="1"/>
</dbReference>
<dbReference type="PANTHER" id="PTHR43512:SF7">
    <property type="entry name" value="TRANSLATION FACTOR GUF1, MITOCHONDRIAL"/>
    <property type="match status" value="1"/>
</dbReference>
<dbReference type="InterPro" id="IPR038363">
    <property type="entry name" value="LepA_C_sf"/>
</dbReference>
<dbReference type="SUPFAM" id="SSF53649">
    <property type="entry name" value="Alkaline phosphatase-like"/>
    <property type="match status" value="1"/>
</dbReference>
<dbReference type="InterPro" id="IPR037674">
    <property type="entry name" value="PIG-G_N"/>
</dbReference>
<dbReference type="PROSITE" id="PS51722">
    <property type="entry name" value="G_TR_2"/>
    <property type="match status" value="1"/>
</dbReference>
<dbReference type="Gene3D" id="3.40.720.10">
    <property type="entry name" value="Alkaline Phosphatase, subunit A"/>
    <property type="match status" value="1"/>
</dbReference>
<keyword evidence="13" id="KW-1185">Reference proteome</keyword>
<dbReference type="Pfam" id="PF03144">
    <property type="entry name" value="GTP_EFTU_D2"/>
    <property type="match status" value="1"/>
</dbReference>
<dbReference type="SUPFAM" id="SSF52540">
    <property type="entry name" value="P-loop containing nucleoside triphosphate hydrolases"/>
    <property type="match status" value="1"/>
</dbReference>
<keyword evidence="3 9" id="KW-0547">Nucleotide-binding</keyword>
<dbReference type="CDD" id="cd16260">
    <property type="entry name" value="EF4_III"/>
    <property type="match status" value="1"/>
</dbReference>
<dbReference type="FunFam" id="3.30.70.240:FF:000007">
    <property type="entry name" value="Translation factor GUF1, mitochondrial"/>
    <property type="match status" value="1"/>
</dbReference>
<dbReference type="Pfam" id="PF06421">
    <property type="entry name" value="LepA_C"/>
    <property type="match status" value="2"/>
</dbReference>
<dbReference type="GO" id="GO:0005525">
    <property type="term" value="F:GTP binding"/>
    <property type="evidence" value="ECO:0007669"/>
    <property type="project" value="UniProtKB-UniRule"/>
</dbReference>
<dbReference type="CDD" id="cd03699">
    <property type="entry name" value="EF4_II"/>
    <property type="match status" value="1"/>
</dbReference>
<evidence type="ECO:0000256" key="2">
    <source>
        <dbReference type="ARBA" id="ARBA00005454"/>
    </source>
</evidence>
<dbReference type="GO" id="GO:0006412">
    <property type="term" value="P:translation"/>
    <property type="evidence" value="ECO:0007669"/>
    <property type="project" value="UniProtKB-KW"/>
</dbReference>
<dbReference type="SUPFAM" id="SSF54980">
    <property type="entry name" value="EF-G C-terminal domain-like"/>
    <property type="match status" value="2"/>
</dbReference>
<comment type="subcellular location">
    <subcellularLocation>
        <location evidence="9">Mitochondrion inner membrane</location>
        <topology evidence="9">Peripheral membrane protein</topology>
        <orientation evidence="9">Matrix side</orientation>
    </subcellularLocation>
</comment>
<dbReference type="AlphaFoldDB" id="A0A5C6MLN7"/>
<sequence>MSLFLVKGLCETHAKRVFQLKIHRRKMHDSSMVYTLIRHRWRKRLPVVSSRRMISTQTKESIDLSKFPVDKIRNFSIIAHIDHGKSTLADRLLEMTGAIAKTDKNKQVLDKLQVERERGITVKAQTASLFYSHHGQQYLLNLIDTPGIQAQTVANFYLAFEAQLAIIPVINKIDLRNADPERVESQIEKVFDIPREECIRISAKLGTNVETVLKAVVDRIPPPLACPNDPFKALVFDSSFDHYRGVVTNVALFGGQVKKGDRIVSAHHSKTYEVNELGLLRPDEHPTQRLYAGQVGYIIAGMKDVKEAQIGDTLHLQDQPVEALPGFKPAKAMVFAGMYPMDQSEYPGLRSAIERLTLNDSSVTVQRDSSLALGAGWRLGFLGLLHMEVFNQRLEQEHNASVIVTAPTVPYKAILSSAKLIKEHGSEEITIVNPAQFPDRGVVSEYLEPVVLGTILTPDSYTGKIMSLCLSRRAVQKNMVYIDDQRVMMKYLFPLNEIVVDFYDQLKSLSSGYASFDYENAGYQTAELIKMDILLNGNPVEELATVVHRNRAYSTGKSMCERLKDTIPRQMFEIAYGGDITRKMKLLKKQAEGKKKMRLIGRSSLASKNSLSDLPAEPLSGSSPNTTRLPHPLFKRVVIMLVDALREDFLFGPNGGTFMPYTRHVVERSSSYSFVAKARPPTVTMPRIKMAVETKPVSNGLLSQHCTQVVHDTANYNYIKALTTGSIPGFIDVVMNLNSPALLEDNLIWQAKTAEKRIIFYGDDTWVRLFPKHFMEYDGTTSFFVSDYTEVDNNVTRHLDSTLKRDDWDILILHYLGLDHIGHISGPYSSLIQPKLMEMDDVLKKIHGALISKEAEGSLPYLLVLCGDHGMSETGSHGGSSEPEVNTPLVLISPAFKRKVGMEKPGVIEQVDLAPTLALGLGLPISQNSVGRVIPGVFQESSLRDQLRFLHLNGHQLNCLLKDSMPSYEKEAGFEQYRVAEKAHGNWMKLYFEGNTSEVLSNMGKKVLKQYLEALAALSSALSKQLGKYDMYSMIAGMVFVFQLLMILLLAMPEALSADAAVDLPVASALLSLPFYLLCLLLASVHVLVCTSATSSCYFCTLSWGLVFVVVAFSSAMFCILISMAVRRLSLGLKYNGKRKYAHLRELPILLIDWQF</sequence>
<keyword evidence="10" id="KW-0812">Transmembrane</keyword>
<organism evidence="12 13">
    <name type="scientific">Takifugu flavidus</name>
    <name type="common">sansaifugu</name>
    <dbReference type="NCBI Taxonomy" id="433684"/>
    <lineage>
        <taxon>Eukaryota</taxon>
        <taxon>Metazoa</taxon>
        <taxon>Chordata</taxon>
        <taxon>Craniata</taxon>
        <taxon>Vertebrata</taxon>
        <taxon>Euteleostomi</taxon>
        <taxon>Actinopterygii</taxon>
        <taxon>Neopterygii</taxon>
        <taxon>Teleostei</taxon>
        <taxon>Neoteleostei</taxon>
        <taxon>Acanthomorphata</taxon>
        <taxon>Eupercaria</taxon>
        <taxon>Tetraodontiformes</taxon>
        <taxon>Tetradontoidea</taxon>
        <taxon>Tetraodontidae</taxon>
        <taxon>Takifugu</taxon>
    </lineage>
</organism>
<comment type="catalytic activity">
    <reaction evidence="8">
        <text>GTP + H2O = GDP + phosphate + H(+)</text>
        <dbReference type="Rhea" id="RHEA:19669"/>
        <dbReference type="ChEBI" id="CHEBI:15377"/>
        <dbReference type="ChEBI" id="CHEBI:15378"/>
        <dbReference type="ChEBI" id="CHEBI:37565"/>
        <dbReference type="ChEBI" id="CHEBI:43474"/>
        <dbReference type="ChEBI" id="CHEBI:58189"/>
    </reaction>
    <physiologicalReaction direction="left-to-right" evidence="8">
        <dbReference type="Rhea" id="RHEA:19670"/>
    </physiologicalReaction>
</comment>
<comment type="function">
    <text evidence="9">Promotes mitochondrial protein synthesis. May act as a fidelity factor of the translation reaction, by catalyzing a one-codon backward translocation of tRNAs on improperly translocated ribosomes. Binds to mitochondrial ribosomes in a GTP-dependent manner.</text>
</comment>
<dbReference type="GO" id="GO:0005743">
    <property type="term" value="C:mitochondrial inner membrane"/>
    <property type="evidence" value="ECO:0007669"/>
    <property type="project" value="UniProtKB-SubCell"/>
</dbReference>
<dbReference type="InterPro" id="IPR009000">
    <property type="entry name" value="Transl_B-barrel_sf"/>
</dbReference>
<dbReference type="InterPro" id="IPR002591">
    <property type="entry name" value="Phosphodiest/P_Trfase"/>
</dbReference>
<keyword evidence="9 10" id="KW-0472">Membrane</keyword>
<dbReference type="GO" id="GO:0005759">
    <property type="term" value="C:mitochondrial matrix"/>
    <property type="evidence" value="ECO:0007669"/>
    <property type="project" value="UniProtKB-UniRule"/>
</dbReference>
<dbReference type="FunFam" id="2.40.30.10:FF:000015">
    <property type="entry name" value="Translation factor GUF1, mitochondrial"/>
    <property type="match status" value="1"/>
</dbReference>
<dbReference type="InterPro" id="IPR027417">
    <property type="entry name" value="P-loop_NTPase"/>
</dbReference>
<feature type="transmembrane region" description="Helical" evidence="10">
    <location>
        <begin position="1064"/>
        <end position="1089"/>
    </location>
</feature>
<comment type="caution">
    <text evidence="9">Lacks conserved residue(s) required for the propagation of feature annotation.</text>
</comment>
<feature type="binding site" evidence="9">
    <location>
        <begin position="171"/>
        <end position="174"/>
    </location>
    <ligand>
        <name>GTP</name>
        <dbReference type="ChEBI" id="CHEBI:37565"/>
    </ligand>
</feature>
<evidence type="ECO:0000256" key="5">
    <source>
        <dbReference type="ARBA" id="ARBA00022801"/>
    </source>
</evidence>
<dbReference type="InterPro" id="IPR035647">
    <property type="entry name" value="EFG_III/V"/>
</dbReference>
<dbReference type="InterPro" id="IPR013842">
    <property type="entry name" value="LepA_CTD"/>
</dbReference>
<evidence type="ECO:0000256" key="10">
    <source>
        <dbReference type="SAM" id="Phobius"/>
    </source>
</evidence>
<comment type="caution">
    <text evidence="12">The sequence shown here is derived from an EMBL/GenBank/DDBJ whole genome shotgun (WGS) entry which is preliminary data.</text>
</comment>
<dbReference type="GO" id="GO:0051377">
    <property type="term" value="F:mannose-ethanolamine phosphotransferase activity"/>
    <property type="evidence" value="ECO:0007669"/>
    <property type="project" value="InterPro"/>
</dbReference>
<keyword evidence="5 9" id="KW-0378">Hydrolase</keyword>
<keyword evidence="10" id="KW-1133">Transmembrane helix</keyword>
<dbReference type="InterPro" id="IPR000795">
    <property type="entry name" value="T_Tr_GTP-bd_dom"/>
</dbReference>
<dbReference type="Pfam" id="PF01663">
    <property type="entry name" value="Phosphodiest"/>
    <property type="match status" value="1"/>
</dbReference>
<accession>A0A5C6MLN7</accession>
<dbReference type="SUPFAM" id="SSF50447">
    <property type="entry name" value="Translation proteins"/>
    <property type="match status" value="1"/>
</dbReference>
<feature type="binding site" evidence="9">
    <location>
        <begin position="79"/>
        <end position="86"/>
    </location>
    <ligand>
        <name>GTP</name>
        <dbReference type="ChEBI" id="CHEBI:37565"/>
    </ligand>
</feature>
<evidence type="ECO:0000256" key="8">
    <source>
        <dbReference type="ARBA" id="ARBA00049117"/>
    </source>
</evidence>
<dbReference type="Gene3D" id="3.40.50.300">
    <property type="entry name" value="P-loop containing nucleotide triphosphate hydrolases"/>
    <property type="match status" value="2"/>
</dbReference>
<dbReference type="Gene3D" id="3.30.70.870">
    <property type="entry name" value="Elongation Factor G (Translational Gtpase), domain 3"/>
    <property type="match status" value="1"/>
</dbReference>
<reference evidence="12 13" key="1">
    <citation type="submission" date="2019-04" db="EMBL/GenBank/DDBJ databases">
        <title>Chromosome genome assembly for Takifugu flavidus.</title>
        <authorList>
            <person name="Xiao S."/>
        </authorList>
    </citation>
    <scope>NUCLEOTIDE SEQUENCE [LARGE SCALE GENOMIC DNA]</scope>
    <source>
        <strain evidence="12">HTHZ2018</strain>
        <tissue evidence="12">Muscle</tissue>
    </source>
</reference>
<dbReference type="Pfam" id="PF00009">
    <property type="entry name" value="GTP_EFTU"/>
    <property type="match status" value="1"/>
</dbReference>
<dbReference type="Proteomes" id="UP000324091">
    <property type="component" value="Chromosome 9"/>
</dbReference>
<comment type="similarity">
    <text evidence="1">Belongs to the PIGG/PIGN/PIGO family. PIGG subfamily.</text>
</comment>
<dbReference type="PROSITE" id="PS00301">
    <property type="entry name" value="G_TR_1"/>
    <property type="match status" value="1"/>
</dbReference>
<dbReference type="HAMAP" id="MF_00071">
    <property type="entry name" value="LepA"/>
    <property type="match status" value="1"/>
</dbReference>
<proteinExistence type="inferred from homology"/>
<dbReference type="InterPro" id="IPR006297">
    <property type="entry name" value="EF-4"/>
</dbReference>
<comment type="similarity">
    <text evidence="2">Belongs to the TRAFAC class translation factor GTPase superfamily. Classic translation factor GTPase family. LepA subfamily.</text>
</comment>
<gene>
    <name evidence="12" type="ORF">D4764_09G0008530</name>
</gene>
<dbReference type="CDD" id="cd03709">
    <property type="entry name" value="lepA_C"/>
    <property type="match status" value="1"/>
</dbReference>
<dbReference type="EMBL" id="RHFK02000022">
    <property type="protein sequence ID" value="TWW55803.1"/>
    <property type="molecule type" value="Genomic_DNA"/>
</dbReference>
<evidence type="ECO:0000256" key="7">
    <source>
        <dbReference type="ARBA" id="ARBA00023134"/>
    </source>
</evidence>
<evidence type="ECO:0000256" key="3">
    <source>
        <dbReference type="ARBA" id="ARBA00022741"/>
    </source>
</evidence>
<comment type="similarity">
    <text evidence="9">Belongs to the GTP-binding elongation factor family. LepA subfamily.</text>
</comment>
<dbReference type="Gene3D" id="2.40.30.10">
    <property type="entry name" value="Translation factors"/>
    <property type="match status" value="1"/>
</dbReference>
<evidence type="ECO:0000259" key="11">
    <source>
        <dbReference type="PROSITE" id="PS51722"/>
    </source>
</evidence>
<dbReference type="InterPro" id="IPR000640">
    <property type="entry name" value="EFG_V-like"/>
</dbReference>
<dbReference type="Gene3D" id="3.30.70.240">
    <property type="match status" value="1"/>
</dbReference>
<dbReference type="Gene3D" id="3.30.70.2570">
    <property type="entry name" value="Elongation factor 4, C-terminal domain"/>
    <property type="match status" value="1"/>
</dbReference>
<evidence type="ECO:0000256" key="9">
    <source>
        <dbReference type="HAMAP-Rule" id="MF_03137"/>
    </source>
</evidence>
<name>A0A5C6MLN7_9TELE</name>
<evidence type="ECO:0000313" key="13">
    <source>
        <dbReference type="Proteomes" id="UP000324091"/>
    </source>
</evidence>
<dbReference type="FunFam" id="3.40.720.10:FF:000018">
    <property type="entry name" value="Putative GPI ethanolamine phosphate transferase 2"/>
    <property type="match status" value="1"/>
</dbReference>
<dbReference type="GO" id="GO:0045727">
    <property type="term" value="P:positive regulation of translation"/>
    <property type="evidence" value="ECO:0007669"/>
    <property type="project" value="UniProtKB-UniRule"/>
</dbReference>
<dbReference type="GO" id="GO:0003924">
    <property type="term" value="F:GTPase activity"/>
    <property type="evidence" value="ECO:0007669"/>
    <property type="project" value="UniProtKB-UniRule"/>
</dbReference>
<keyword evidence="6 9" id="KW-0496">Mitochondrion</keyword>
<evidence type="ECO:0000256" key="6">
    <source>
        <dbReference type="ARBA" id="ARBA00023128"/>
    </source>
</evidence>
<dbReference type="InterPro" id="IPR035654">
    <property type="entry name" value="LepA_IV"/>
</dbReference>
<dbReference type="GO" id="GO:0097177">
    <property type="term" value="F:mitochondrial ribosome binding"/>
    <property type="evidence" value="ECO:0007669"/>
    <property type="project" value="TreeGrafter"/>
</dbReference>
<dbReference type="InterPro" id="IPR004161">
    <property type="entry name" value="EFTu-like_2"/>
</dbReference>
<dbReference type="GO" id="GO:0006506">
    <property type="term" value="P:GPI anchor biosynthetic process"/>
    <property type="evidence" value="ECO:0007669"/>
    <property type="project" value="InterPro"/>
</dbReference>
<dbReference type="InterPro" id="IPR031157">
    <property type="entry name" value="G_TR_CS"/>
</dbReference>
<evidence type="ECO:0000256" key="4">
    <source>
        <dbReference type="ARBA" id="ARBA00022792"/>
    </source>
</evidence>
<feature type="domain" description="Tr-type G" evidence="11">
    <location>
        <begin position="70"/>
        <end position="147"/>
    </location>
</feature>